<dbReference type="Gene3D" id="3.40.1580.10">
    <property type="entry name" value="SMI1/KNR4-like"/>
    <property type="match status" value="1"/>
</dbReference>
<evidence type="ECO:0000313" key="3">
    <source>
        <dbReference type="Proteomes" id="UP000285844"/>
    </source>
</evidence>
<dbReference type="Pfam" id="PF09346">
    <property type="entry name" value="SMI1_KNR4"/>
    <property type="match status" value="1"/>
</dbReference>
<protein>
    <submittedName>
        <fullName evidence="2">SMI1/KNR4 family protein</fullName>
    </submittedName>
</protein>
<proteinExistence type="predicted"/>
<comment type="caution">
    <text evidence="2">The sequence shown here is derived from an EMBL/GenBank/DDBJ whole genome shotgun (WGS) entry which is preliminary data.</text>
</comment>
<feature type="domain" description="Knr4/Smi1-like" evidence="1">
    <location>
        <begin position="17"/>
        <end position="130"/>
    </location>
</feature>
<accession>A0A413YRV1</accession>
<dbReference type="AlphaFoldDB" id="A0A413YRV1"/>
<dbReference type="InterPro" id="IPR037883">
    <property type="entry name" value="Knr4/Smi1-like_sf"/>
</dbReference>
<sequence>MKRISNNCKLNINKRIFEDAEKSYSISIRAEIKEFLENNSGGYPVKDVIVSDGEEYEVRVFMSLDASDDNYYIQKPMDYFLKKTKGKIVPIGIDSGDNYYCVNNETGKVYYWSAGEDSYYCIAESIAEFVTLFE</sequence>
<reference evidence="2 3" key="1">
    <citation type="submission" date="2018-08" db="EMBL/GenBank/DDBJ databases">
        <title>A genome reference for cultivated species of the human gut microbiota.</title>
        <authorList>
            <person name="Zou Y."/>
            <person name="Xue W."/>
            <person name="Luo G."/>
        </authorList>
    </citation>
    <scope>NUCLEOTIDE SEQUENCE [LARGE SCALE GENOMIC DNA]</scope>
    <source>
        <strain evidence="2 3">AM37-3BH</strain>
    </source>
</reference>
<gene>
    <name evidence="2" type="ORF">DW858_11900</name>
</gene>
<evidence type="ECO:0000259" key="1">
    <source>
        <dbReference type="Pfam" id="PF09346"/>
    </source>
</evidence>
<dbReference type="EMBL" id="QSHM01000017">
    <property type="protein sequence ID" value="RHC11792.1"/>
    <property type="molecule type" value="Genomic_DNA"/>
</dbReference>
<dbReference type="RefSeq" id="WP_118008919.1">
    <property type="nucleotide sequence ID" value="NZ_QSBA01000003.1"/>
</dbReference>
<dbReference type="Proteomes" id="UP000285844">
    <property type="component" value="Unassembled WGS sequence"/>
</dbReference>
<dbReference type="SUPFAM" id="SSF160631">
    <property type="entry name" value="SMI1/KNR4-like"/>
    <property type="match status" value="1"/>
</dbReference>
<evidence type="ECO:0000313" key="2">
    <source>
        <dbReference type="EMBL" id="RHC11792.1"/>
    </source>
</evidence>
<dbReference type="InterPro" id="IPR018958">
    <property type="entry name" value="Knr4/Smi1-like_dom"/>
</dbReference>
<name>A0A413YRV1_9FIRM</name>
<organism evidence="2 3">
    <name type="scientific">Lachnospira eligens</name>
    <dbReference type="NCBI Taxonomy" id="39485"/>
    <lineage>
        <taxon>Bacteria</taxon>
        <taxon>Bacillati</taxon>
        <taxon>Bacillota</taxon>
        <taxon>Clostridia</taxon>
        <taxon>Lachnospirales</taxon>
        <taxon>Lachnospiraceae</taxon>
        <taxon>Lachnospira</taxon>
    </lineage>
</organism>